<dbReference type="SUPFAM" id="SSF52091">
    <property type="entry name" value="SpoIIaa-like"/>
    <property type="match status" value="1"/>
</dbReference>
<organism evidence="2 3">
    <name type="scientific">Actinoplanes ianthinogenes</name>
    <dbReference type="NCBI Taxonomy" id="122358"/>
    <lineage>
        <taxon>Bacteria</taxon>
        <taxon>Bacillati</taxon>
        <taxon>Actinomycetota</taxon>
        <taxon>Actinomycetes</taxon>
        <taxon>Micromonosporales</taxon>
        <taxon>Micromonosporaceae</taxon>
        <taxon>Actinoplanes</taxon>
    </lineage>
</organism>
<dbReference type="InterPro" id="IPR036513">
    <property type="entry name" value="STAS_dom_sf"/>
</dbReference>
<protein>
    <recommendedName>
        <fullName evidence="1">STAS domain-containing protein</fullName>
    </recommendedName>
</protein>
<keyword evidence="3" id="KW-1185">Reference proteome</keyword>
<gene>
    <name evidence="2" type="ORF">Aiant_13050</name>
</gene>
<dbReference type="EMBL" id="AP023356">
    <property type="protein sequence ID" value="BCJ40648.1"/>
    <property type="molecule type" value="Genomic_DNA"/>
</dbReference>
<accession>A0ABM7LN07</accession>
<dbReference type="Pfam" id="PF13466">
    <property type="entry name" value="STAS_2"/>
    <property type="match status" value="1"/>
</dbReference>
<feature type="domain" description="STAS" evidence="1">
    <location>
        <begin position="20"/>
        <end position="107"/>
    </location>
</feature>
<dbReference type="PROSITE" id="PS50801">
    <property type="entry name" value="STAS"/>
    <property type="match status" value="1"/>
</dbReference>
<proteinExistence type="predicted"/>
<dbReference type="Gene3D" id="3.30.750.24">
    <property type="entry name" value="STAS domain"/>
    <property type="match status" value="1"/>
</dbReference>
<evidence type="ECO:0000313" key="3">
    <source>
        <dbReference type="Proteomes" id="UP000676967"/>
    </source>
</evidence>
<name>A0ABM7LN07_9ACTN</name>
<dbReference type="Proteomes" id="UP000676967">
    <property type="component" value="Chromosome"/>
</dbReference>
<evidence type="ECO:0000259" key="1">
    <source>
        <dbReference type="PROSITE" id="PS50801"/>
    </source>
</evidence>
<sequence>MSVDPPLTVYFRQLSPESAVVLAHGEVDADTAGVLMTALEYAIDAYPLVTCDLSGVRFFGAAGANAIAAARQRGVERGHTLELCGARGTAVEVLLIAGLGTMLRIAG</sequence>
<dbReference type="InterPro" id="IPR058548">
    <property type="entry name" value="MlaB-like_STAS"/>
</dbReference>
<dbReference type="InterPro" id="IPR002645">
    <property type="entry name" value="STAS_dom"/>
</dbReference>
<evidence type="ECO:0000313" key="2">
    <source>
        <dbReference type="EMBL" id="BCJ40648.1"/>
    </source>
</evidence>
<reference evidence="2 3" key="1">
    <citation type="submission" date="2020-08" db="EMBL/GenBank/DDBJ databases">
        <title>Whole genome shotgun sequence of Actinoplanes ianthinogenes NBRC 13996.</title>
        <authorList>
            <person name="Komaki H."/>
            <person name="Tamura T."/>
        </authorList>
    </citation>
    <scope>NUCLEOTIDE SEQUENCE [LARGE SCALE GENOMIC DNA]</scope>
    <source>
        <strain evidence="2 3">NBRC 13996</strain>
    </source>
</reference>
<dbReference type="RefSeq" id="WP_189335143.1">
    <property type="nucleotide sequence ID" value="NZ_AP023356.1"/>
</dbReference>